<dbReference type="PROSITE" id="PS51286">
    <property type="entry name" value="RAP"/>
    <property type="match status" value="1"/>
</dbReference>
<dbReference type="GO" id="GO:0000963">
    <property type="term" value="P:mitochondrial RNA processing"/>
    <property type="evidence" value="ECO:0007669"/>
    <property type="project" value="TreeGrafter"/>
</dbReference>
<proteinExistence type="predicted"/>
<name>A0A8D9F5G6_9HEMI</name>
<dbReference type="PANTHER" id="PTHR21228">
    <property type="entry name" value="FAST LEU-RICH DOMAIN-CONTAINING"/>
    <property type="match status" value="1"/>
</dbReference>
<dbReference type="InterPro" id="IPR010622">
    <property type="entry name" value="FAST_Leu-rich"/>
</dbReference>
<evidence type="ECO:0000256" key="3">
    <source>
        <dbReference type="SAM" id="MobiDB-lite"/>
    </source>
</evidence>
<evidence type="ECO:0000259" key="4">
    <source>
        <dbReference type="PROSITE" id="PS51286"/>
    </source>
</evidence>
<evidence type="ECO:0000256" key="2">
    <source>
        <dbReference type="ARBA" id="ARBA00023128"/>
    </source>
</evidence>
<dbReference type="PANTHER" id="PTHR21228:SF69">
    <property type="entry name" value="GH07286P"/>
    <property type="match status" value="1"/>
</dbReference>
<feature type="region of interest" description="Disordered" evidence="3">
    <location>
        <begin position="37"/>
        <end position="65"/>
    </location>
</feature>
<dbReference type="Pfam" id="PF06743">
    <property type="entry name" value="FAST_1"/>
    <property type="match status" value="1"/>
</dbReference>
<sequence length="559" mass="62293">MISSKLNMLRCFKPNQLIRLFNQNQFHSSRLCLEHTKTQSHEDKSHEKVLEKAPEPSSSSSPAPAKSDIVAQAFASISDLKPSKAPFTKKKRIDPIETIIVNAKDVETLLSAVDTQVVSRKHALKVLSILTDWSTNDKIKLSDFESDTRFIKMCRVLGRPIKSKEEPESLGDLSVVLGITGDDEAAKLISSIQLPQMVKILSALGAKRKRSTPLLRSLAFNIGKSSERLNLKQGADVFYATALLNFPDEVLLEKVAADMVEGIPSNDKPAVLGSLCYSMGVLRYKNSELLETITHWVDKNLDHCRTQDLVSLMLTLARVNYTPSNAQELFPRVVPNLTPAELTSSSLWLDLVWSYVVLGIGDLNQYVQSVLSSQFVEQFSEGSETDSVGDKLKLININAAAKHLLTNYEGPFLDPKSPVWDIPLSRSRDKQAMVSVLTDSLVNLVPAQTHLKTNVDSRLGFFIDAEFLLDSRKNPIALNKETKDVHKVAILTLDYHDLCRGTHNYPNGIAALSVRLLEATGYHVITVPHTEFHRNDKLVSRVKYLEAKMTVIRVKSKSL</sequence>
<dbReference type="InterPro" id="IPR013584">
    <property type="entry name" value="RAP"/>
</dbReference>
<accession>A0A8D9F5G6</accession>
<dbReference type="GO" id="GO:0005759">
    <property type="term" value="C:mitochondrial matrix"/>
    <property type="evidence" value="ECO:0007669"/>
    <property type="project" value="TreeGrafter"/>
</dbReference>
<dbReference type="Pfam" id="PF08368">
    <property type="entry name" value="FAST_2"/>
    <property type="match status" value="1"/>
</dbReference>
<reference evidence="5" key="1">
    <citation type="submission" date="2021-05" db="EMBL/GenBank/DDBJ databases">
        <authorList>
            <person name="Alioto T."/>
            <person name="Alioto T."/>
            <person name="Gomez Garrido J."/>
        </authorList>
    </citation>
    <scope>NUCLEOTIDE SEQUENCE</scope>
</reference>
<feature type="compositionally biased region" description="Basic and acidic residues" evidence="3">
    <location>
        <begin position="37"/>
        <end position="54"/>
    </location>
</feature>
<dbReference type="SMART" id="SM00952">
    <property type="entry name" value="RAP"/>
    <property type="match status" value="1"/>
</dbReference>
<dbReference type="GO" id="GO:0003723">
    <property type="term" value="F:RNA binding"/>
    <property type="evidence" value="ECO:0007669"/>
    <property type="project" value="TreeGrafter"/>
</dbReference>
<keyword evidence="2" id="KW-0496">Mitochondrion</keyword>
<protein>
    <submittedName>
        <fullName evidence="5">Protein TBRG4</fullName>
    </submittedName>
</protein>
<feature type="domain" description="RAP" evidence="4">
    <location>
        <begin position="488"/>
        <end position="547"/>
    </location>
</feature>
<dbReference type="GO" id="GO:0044528">
    <property type="term" value="P:regulation of mitochondrial mRNA stability"/>
    <property type="evidence" value="ECO:0007669"/>
    <property type="project" value="InterPro"/>
</dbReference>
<evidence type="ECO:0000256" key="1">
    <source>
        <dbReference type="ARBA" id="ARBA00004173"/>
    </source>
</evidence>
<dbReference type="AlphaFoldDB" id="A0A8D9F5G6"/>
<organism evidence="5">
    <name type="scientific">Cacopsylla melanoneura</name>
    <dbReference type="NCBI Taxonomy" id="428564"/>
    <lineage>
        <taxon>Eukaryota</taxon>
        <taxon>Metazoa</taxon>
        <taxon>Ecdysozoa</taxon>
        <taxon>Arthropoda</taxon>
        <taxon>Hexapoda</taxon>
        <taxon>Insecta</taxon>
        <taxon>Pterygota</taxon>
        <taxon>Neoptera</taxon>
        <taxon>Paraneoptera</taxon>
        <taxon>Hemiptera</taxon>
        <taxon>Sternorrhyncha</taxon>
        <taxon>Psylloidea</taxon>
        <taxon>Psyllidae</taxon>
        <taxon>Psyllinae</taxon>
        <taxon>Cacopsylla</taxon>
    </lineage>
</organism>
<evidence type="ECO:0000313" key="5">
    <source>
        <dbReference type="EMBL" id="CAG6778378.1"/>
    </source>
</evidence>
<dbReference type="InterPro" id="IPR013579">
    <property type="entry name" value="FAST_2"/>
</dbReference>
<feature type="compositionally biased region" description="Low complexity" evidence="3">
    <location>
        <begin position="55"/>
        <end position="65"/>
    </location>
</feature>
<dbReference type="EMBL" id="HBUF01609301">
    <property type="protein sequence ID" value="CAG6778378.1"/>
    <property type="molecule type" value="Transcribed_RNA"/>
</dbReference>
<dbReference type="InterPro" id="IPR050870">
    <property type="entry name" value="FAST_kinase"/>
</dbReference>
<dbReference type="GO" id="GO:0035770">
    <property type="term" value="C:ribonucleoprotein granule"/>
    <property type="evidence" value="ECO:0007669"/>
    <property type="project" value="TreeGrafter"/>
</dbReference>
<comment type="subcellular location">
    <subcellularLocation>
        <location evidence="1">Mitochondrion</location>
    </subcellularLocation>
</comment>